<name>A0ABR7F3Z2_9FIRM</name>
<protein>
    <submittedName>
        <fullName evidence="3">Uncharacterized protein</fullName>
    </submittedName>
</protein>
<feature type="compositionally biased region" description="Basic and acidic residues" evidence="1">
    <location>
        <begin position="109"/>
        <end position="122"/>
    </location>
</feature>
<keyword evidence="2" id="KW-0472">Membrane</keyword>
<sequence>MDKKKKNIIAIALVAVIVIAIIVAVVVSKKGKDSDTPQTNNATAAQVETTVKAGNENVTTAENGNEDLPVAGDETTAKSKKNSKKSSKKGNKNNKETNYWDNISIIEESQNKEPKTNKKGETVTEEYPGQDDGWSPIVSPDDLKK</sequence>
<evidence type="ECO:0000256" key="2">
    <source>
        <dbReference type="SAM" id="Phobius"/>
    </source>
</evidence>
<proteinExistence type="predicted"/>
<gene>
    <name evidence="3" type="ORF">H8S00_10010</name>
</gene>
<comment type="caution">
    <text evidence="3">The sequence shown here is derived from an EMBL/GenBank/DDBJ whole genome shotgun (WGS) entry which is preliminary data.</text>
</comment>
<keyword evidence="2" id="KW-0812">Transmembrane</keyword>
<feature type="compositionally biased region" description="Basic residues" evidence="1">
    <location>
        <begin position="78"/>
        <end position="92"/>
    </location>
</feature>
<feature type="compositionally biased region" description="Polar residues" evidence="1">
    <location>
        <begin position="36"/>
        <end position="49"/>
    </location>
</feature>
<keyword evidence="2" id="KW-1133">Transmembrane helix</keyword>
<accession>A0ABR7F3Z2</accession>
<evidence type="ECO:0000313" key="3">
    <source>
        <dbReference type="EMBL" id="MBC5668317.1"/>
    </source>
</evidence>
<feature type="region of interest" description="Disordered" evidence="1">
    <location>
        <begin position="30"/>
        <end position="145"/>
    </location>
</feature>
<evidence type="ECO:0000256" key="1">
    <source>
        <dbReference type="SAM" id="MobiDB-lite"/>
    </source>
</evidence>
<feature type="transmembrane region" description="Helical" evidence="2">
    <location>
        <begin position="7"/>
        <end position="27"/>
    </location>
</feature>
<evidence type="ECO:0000313" key="4">
    <source>
        <dbReference type="Proteomes" id="UP000597877"/>
    </source>
</evidence>
<organism evidence="3 4">
    <name type="scientific">Eubacterium segne</name>
    <dbReference type="NCBI Taxonomy" id="2763045"/>
    <lineage>
        <taxon>Bacteria</taxon>
        <taxon>Bacillati</taxon>
        <taxon>Bacillota</taxon>
        <taxon>Clostridia</taxon>
        <taxon>Eubacteriales</taxon>
        <taxon>Eubacteriaceae</taxon>
        <taxon>Eubacterium</taxon>
    </lineage>
</organism>
<dbReference type="Proteomes" id="UP000597877">
    <property type="component" value="Unassembled WGS sequence"/>
</dbReference>
<reference evidence="3 4" key="1">
    <citation type="submission" date="2020-08" db="EMBL/GenBank/DDBJ databases">
        <title>Genome public.</title>
        <authorList>
            <person name="Liu C."/>
            <person name="Sun Q."/>
        </authorList>
    </citation>
    <scope>NUCLEOTIDE SEQUENCE [LARGE SCALE GENOMIC DNA]</scope>
    <source>
        <strain evidence="3 4">BX4</strain>
    </source>
</reference>
<dbReference type="RefSeq" id="WP_021951825.1">
    <property type="nucleotide sequence ID" value="NZ_JACOOZ010000007.1"/>
</dbReference>
<dbReference type="EMBL" id="JACOOZ010000007">
    <property type="protein sequence ID" value="MBC5668317.1"/>
    <property type="molecule type" value="Genomic_DNA"/>
</dbReference>
<keyword evidence="4" id="KW-1185">Reference proteome</keyword>